<dbReference type="EMBL" id="SMLM01000002">
    <property type="protein sequence ID" value="TFZ02292.1"/>
    <property type="molecule type" value="Genomic_DNA"/>
</dbReference>
<dbReference type="OrthoDB" id="276580at2"/>
<dbReference type="PANTHER" id="PTHR39209:SF2">
    <property type="entry name" value="CYTOPLASMIC PROTEIN"/>
    <property type="match status" value="1"/>
</dbReference>
<dbReference type="SUPFAM" id="SSF56037">
    <property type="entry name" value="PheT/TilS domain"/>
    <property type="match status" value="1"/>
</dbReference>
<dbReference type="GO" id="GO:0004826">
    <property type="term" value="F:phenylalanine-tRNA ligase activity"/>
    <property type="evidence" value="ECO:0007669"/>
    <property type="project" value="InterPro"/>
</dbReference>
<proteinExistence type="predicted"/>
<dbReference type="InterPro" id="IPR005146">
    <property type="entry name" value="B3/B4_tRNA-bd"/>
</dbReference>
<dbReference type="Proteomes" id="UP000298180">
    <property type="component" value="Unassembled WGS sequence"/>
</dbReference>
<reference evidence="2 3" key="1">
    <citation type="submission" date="2019-03" db="EMBL/GenBank/DDBJ databases">
        <title>Ramlibacter henchirensis DSM 14656, whole genome shotgun sequence.</title>
        <authorList>
            <person name="Zhang X."/>
            <person name="Feng G."/>
            <person name="Zhu H."/>
        </authorList>
    </citation>
    <scope>NUCLEOTIDE SEQUENCE [LARGE SCALE GENOMIC DNA]</scope>
    <source>
        <strain evidence="2 3">DSM 14656</strain>
    </source>
</reference>
<dbReference type="AlphaFoldDB" id="A0A4Z0BU73"/>
<evidence type="ECO:0000313" key="3">
    <source>
        <dbReference type="Proteomes" id="UP000298180"/>
    </source>
</evidence>
<protein>
    <recommendedName>
        <fullName evidence="1">B3/B4 tRNA-binding domain-containing protein</fullName>
    </recommendedName>
</protein>
<dbReference type="Pfam" id="PF03483">
    <property type="entry name" value="B3_4"/>
    <property type="match status" value="1"/>
</dbReference>
<dbReference type="InterPro" id="IPR020825">
    <property type="entry name" value="Phe-tRNA_synthase-like_B3/B4"/>
</dbReference>
<dbReference type="PANTHER" id="PTHR39209">
    <property type="match status" value="1"/>
</dbReference>
<dbReference type="SMART" id="SM00873">
    <property type="entry name" value="B3_4"/>
    <property type="match status" value="1"/>
</dbReference>
<evidence type="ECO:0000259" key="1">
    <source>
        <dbReference type="SMART" id="SM00873"/>
    </source>
</evidence>
<evidence type="ECO:0000313" key="2">
    <source>
        <dbReference type="EMBL" id="TFZ02292.1"/>
    </source>
</evidence>
<name>A0A4Z0BU73_9BURK</name>
<keyword evidence="3" id="KW-1185">Reference proteome</keyword>
<accession>A0A4Z0BU73</accession>
<dbReference type="Gene3D" id="3.50.40.10">
    <property type="entry name" value="Phenylalanyl-trna Synthetase, Chain B, domain 3"/>
    <property type="match status" value="1"/>
</dbReference>
<feature type="domain" description="B3/B4 tRNA-binding" evidence="1">
    <location>
        <begin position="69"/>
        <end position="223"/>
    </location>
</feature>
<dbReference type="RefSeq" id="WP_135263819.1">
    <property type="nucleotide sequence ID" value="NZ_SMLM01000002.1"/>
</dbReference>
<gene>
    <name evidence="2" type="ORF">EZ313_13550</name>
</gene>
<organism evidence="2 3">
    <name type="scientific">Ramlibacter henchirensis</name>
    <dbReference type="NCBI Taxonomy" id="204072"/>
    <lineage>
        <taxon>Bacteria</taxon>
        <taxon>Pseudomonadati</taxon>
        <taxon>Pseudomonadota</taxon>
        <taxon>Betaproteobacteria</taxon>
        <taxon>Burkholderiales</taxon>
        <taxon>Comamonadaceae</taxon>
        <taxon>Ramlibacter</taxon>
    </lineage>
</organism>
<dbReference type="GO" id="GO:0003723">
    <property type="term" value="F:RNA binding"/>
    <property type="evidence" value="ECO:0007669"/>
    <property type="project" value="InterPro"/>
</dbReference>
<comment type="caution">
    <text evidence="2">The sequence shown here is derived from an EMBL/GenBank/DDBJ whole genome shotgun (WGS) entry which is preliminary data.</text>
</comment>
<sequence>MSAPSTSSALQFSHHPELWTRFPELVPGVLHASGLHARVAIDEQLARFNAQARDRLKEAGSESELPEIQAWRRAFSKLGLKPTQYRCASESLLRRFRKEGELPRIHPLIDLGNAVSIAFAVPVAVLDVERVDWPLQVRLAQGSERYEAFSGETEHPDAGEVSFVDAAGRAHARRWTHRQSGWSAVRDETREVLIVSEALHATAAQDMPVLVQALKESLREVWGFEAQSAVLTAAQPMFTFSVHGR</sequence>